<accession>A0A7C9A808</accession>
<protein>
    <submittedName>
        <fullName evidence="1">Uncharacterized protein</fullName>
    </submittedName>
</protein>
<sequence length="103" mass="12274">MCVCVCVCVYIYIWGFNMLRFWFLLFIFYKLRVECLALYFLYKKTEQVRALLVCLLIKLRVRLTRTMRVASCLGVLCLISFFTCKFEGSATFESVKNSFRSVW</sequence>
<proteinExistence type="predicted"/>
<evidence type="ECO:0000313" key="1">
    <source>
        <dbReference type="EMBL" id="MBA4660091.1"/>
    </source>
</evidence>
<reference evidence="1" key="2">
    <citation type="submission" date="2020-07" db="EMBL/GenBank/DDBJ databases">
        <authorList>
            <person name="Vera ALvarez R."/>
            <person name="Arias-Moreno D.M."/>
            <person name="Jimenez-Jacinto V."/>
            <person name="Jimenez-Bremont J.F."/>
            <person name="Swaminathan K."/>
            <person name="Moose S.P."/>
            <person name="Guerrero-Gonzalez M.L."/>
            <person name="Marino-Ramirez L."/>
            <person name="Landsman D."/>
            <person name="Rodriguez-Kessler M."/>
            <person name="Delgado-Sanchez P."/>
        </authorList>
    </citation>
    <scope>NUCLEOTIDE SEQUENCE</scope>
    <source>
        <tissue evidence="1">Cladode</tissue>
    </source>
</reference>
<reference evidence="1" key="1">
    <citation type="journal article" date="2013" name="J. Plant Res.">
        <title>Effect of fungi and light on seed germination of three Opuntia species from semiarid lands of central Mexico.</title>
        <authorList>
            <person name="Delgado-Sanchez P."/>
            <person name="Jimenez-Bremont J.F."/>
            <person name="Guerrero-Gonzalez Mde L."/>
            <person name="Flores J."/>
        </authorList>
    </citation>
    <scope>NUCLEOTIDE SEQUENCE</scope>
    <source>
        <tissue evidence="1">Cladode</tissue>
    </source>
</reference>
<name>A0A7C9A808_OPUST</name>
<dbReference type="AlphaFoldDB" id="A0A7C9A808"/>
<dbReference type="EMBL" id="GISG01206039">
    <property type="protein sequence ID" value="MBA4660091.1"/>
    <property type="molecule type" value="Transcribed_RNA"/>
</dbReference>
<organism evidence="1">
    <name type="scientific">Opuntia streptacantha</name>
    <name type="common">Prickly pear cactus</name>
    <name type="synonym">Opuntia cardona</name>
    <dbReference type="NCBI Taxonomy" id="393608"/>
    <lineage>
        <taxon>Eukaryota</taxon>
        <taxon>Viridiplantae</taxon>
        <taxon>Streptophyta</taxon>
        <taxon>Embryophyta</taxon>
        <taxon>Tracheophyta</taxon>
        <taxon>Spermatophyta</taxon>
        <taxon>Magnoliopsida</taxon>
        <taxon>eudicotyledons</taxon>
        <taxon>Gunneridae</taxon>
        <taxon>Pentapetalae</taxon>
        <taxon>Caryophyllales</taxon>
        <taxon>Cactineae</taxon>
        <taxon>Cactaceae</taxon>
        <taxon>Opuntioideae</taxon>
        <taxon>Opuntia</taxon>
    </lineage>
</organism>